<evidence type="ECO:0000313" key="2">
    <source>
        <dbReference type="EMBL" id="TYI30981.1"/>
    </source>
</evidence>
<protein>
    <submittedName>
        <fullName evidence="2">Uncharacterized protein</fullName>
    </submittedName>
</protein>
<sequence>MEKLEGLTFEFQFVAKGPELQCTFESIVSRGKMVKKEELHFKAKVKDMKPNHEEMKTKSMEKEKSKHKEDKGEKHKVKDKEKHKDSELGEMKNK</sequence>
<feature type="region of interest" description="Disordered" evidence="1">
    <location>
        <begin position="44"/>
        <end position="94"/>
    </location>
</feature>
<gene>
    <name evidence="2" type="ORF">ES332_A05G422600v1</name>
</gene>
<reference evidence="2 3" key="1">
    <citation type="submission" date="2019-07" db="EMBL/GenBank/DDBJ databases">
        <title>WGS assembly of Gossypium tomentosum.</title>
        <authorList>
            <person name="Chen Z.J."/>
            <person name="Sreedasyam A."/>
            <person name="Ando A."/>
            <person name="Song Q."/>
            <person name="De L."/>
            <person name="Hulse-Kemp A."/>
            <person name="Ding M."/>
            <person name="Ye W."/>
            <person name="Kirkbride R."/>
            <person name="Jenkins J."/>
            <person name="Plott C."/>
            <person name="Lovell J."/>
            <person name="Lin Y.-M."/>
            <person name="Vaughn R."/>
            <person name="Liu B."/>
            <person name="Li W."/>
            <person name="Simpson S."/>
            <person name="Scheffler B."/>
            <person name="Saski C."/>
            <person name="Grover C."/>
            <person name="Hu G."/>
            <person name="Conover J."/>
            <person name="Carlson J."/>
            <person name="Shu S."/>
            <person name="Boston L."/>
            <person name="Williams M."/>
            <person name="Peterson D."/>
            <person name="Mcgee K."/>
            <person name="Jones D."/>
            <person name="Wendel J."/>
            <person name="Stelly D."/>
            <person name="Grimwood J."/>
            <person name="Schmutz J."/>
        </authorList>
    </citation>
    <scope>NUCLEOTIDE SEQUENCE [LARGE SCALE GENOMIC DNA]</scope>
    <source>
        <strain evidence="2">7179.01</strain>
    </source>
</reference>
<dbReference type="AlphaFoldDB" id="A0A5D2QQX1"/>
<dbReference type="EMBL" id="CM017614">
    <property type="protein sequence ID" value="TYI30981.1"/>
    <property type="molecule type" value="Genomic_DNA"/>
</dbReference>
<evidence type="ECO:0000313" key="3">
    <source>
        <dbReference type="Proteomes" id="UP000322667"/>
    </source>
</evidence>
<evidence type="ECO:0000256" key="1">
    <source>
        <dbReference type="SAM" id="MobiDB-lite"/>
    </source>
</evidence>
<organism evidence="2 3">
    <name type="scientific">Gossypium tomentosum</name>
    <name type="common">Hawaiian cotton</name>
    <name type="synonym">Gossypium sandvicense</name>
    <dbReference type="NCBI Taxonomy" id="34277"/>
    <lineage>
        <taxon>Eukaryota</taxon>
        <taxon>Viridiplantae</taxon>
        <taxon>Streptophyta</taxon>
        <taxon>Embryophyta</taxon>
        <taxon>Tracheophyta</taxon>
        <taxon>Spermatophyta</taxon>
        <taxon>Magnoliopsida</taxon>
        <taxon>eudicotyledons</taxon>
        <taxon>Gunneridae</taxon>
        <taxon>Pentapetalae</taxon>
        <taxon>rosids</taxon>
        <taxon>malvids</taxon>
        <taxon>Malvales</taxon>
        <taxon>Malvaceae</taxon>
        <taxon>Malvoideae</taxon>
        <taxon>Gossypium</taxon>
    </lineage>
</organism>
<keyword evidence="3" id="KW-1185">Reference proteome</keyword>
<proteinExistence type="predicted"/>
<accession>A0A5D2QQX1</accession>
<dbReference type="Proteomes" id="UP000322667">
    <property type="component" value="Chromosome A05"/>
</dbReference>
<name>A0A5D2QQX1_GOSTO</name>